<dbReference type="EMBL" id="CP019607">
    <property type="protein sequence ID" value="AQP49818.1"/>
    <property type="molecule type" value="Genomic_DNA"/>
</dbReference>
<proteinExistence type="predicted"/>
<reference evidence="1 2" key="1">
    <citation type="journal article" date="2008" name="Int. J. Syst. Evol. Microbiol.">
        <title>Tessaracoccus flavescens sp. nov., isolated from marine sediment.</title>
        <authorList>
            <person name="Lee D.W."/>
            <person name="Lee S.D."/>
        </authorList>
    </citation>
    <scope>NUCLEOTIDE SEQUENCE [LARGE SCALE GENOMIC DNA]</scope>
    <source>
        <strain evidence="1 2">SST-39T</strain>
    </source>
</reference>
<evidence type="ECO:0000313" key="2">
    <source>
        <dbReference type="Proteomes" id="UP000188235"/>
    </source>
</evidence>
<dbReference type="STRING" id="399497.BW733_02215"/>
<organism evidence="1 2">
    <name type="scientific">Tessaracoccus flavescens</name>
    <dbReference type="NCBI Taxonomy" id="399497"/>
    <lineage>
        <taxon>Bacteria</taxon>
        <taxon>Bacillati</taxon>
        <taxon>Actinomycetota</taxon>
        <taxon>Actinomycetes</taxon>
        <taxon>Propionibacteriales</taxon>
        <taxon>Propionibacteriaceae</taxon>
        <taxon>Tessaracoccus</taxon>
    </lineage>
</organism>
<dbReference type="KEGG" id="tfa:BW733_02215"/>
<dbReference type="AlphaFoldDB" id="A0A1Q2CUN8"/>
<dbReference type="InterPro" id="IPR036188">
    <property type="entry name" value="FAD/NAD-bd_sf"/>
</dbReference>
<dbReference type="Proteomes" id="UP000188235">
    <property type="component" value="Chromosome"/>
</dbReference>
<protein>
    <submittedName>
        <fullName evidence="1">Uncharacterized protein</fullName>
    </submittedName>
</protein>
<evidence type="ECO:0000313" key="1">
    <source>
        <dbReference type="EMBL" id="AQP49818.1"/>
    </source>
</evidence>
<accession>A0A1Q2CUN8</accession>
<name>A0A1Q2CUN8_9ACTN</name>
<gene>
    <name evidence="1" type="ORF">BW733_02215</name>
</gene>
<keyword evidence="2" id="KW-1185">Reference proteome</keyword>
<sequence length="371" mass="40557">MASAARLARLGHPVTLVTGGAPLGGPLAASPGPGEVLVDDHGPAITLPATWKDLFKKSGAHLQTELNRAGLALVEAPPTRHLLSDCSTLVLPTERGAQYRAILNHLGEHDAVAWRDLLDDLDRVWRAFRRHALEGREPVDAEARSALWLDRSVDQIAARLDDPLADLVRDLVDDPDSPAVLALPLVVERSFGRWILVDDEGVPQSASRLVDLLAQRLRERGVRIVDETDDAVDLDCRPPTPSAPGRATVRHRIVSSPCAEVEELRDHGFAATRILWRRPVESGTLVTTLNRARLGLDPEHPPQPRTERQWLERVPIVGEDGALRASAASPAGPEPWAQLASAALAVYELHERLTGQDCRPTNVNFTLPRLR</sequence>
<dbReference type="SUPFAM" id="SSF51905">
    <property type="entry name" value="FAD/NAD(P)-binding domain"/>
    <property type="match status" value="1"/>
</dbReference>